<feature type="transmembrane region" description="Helical" evidence="6">
    <location>
        <begin position="446"/>
        <end position="473"/>
    </location>
</feature>
<name>A0A0H3YJ48_SCHMD</name>
<feature type="transmembrane region" description="Helical" evidence="6">
    <location>
        <begin position="198"/>
        <end position="218"/>
    </location>
</feature>
<comment type="similarity">
    <text evidence="2">Belongs to the nucleobase:cation symporter-2 (NCS2) (TC 2.A.40) family.</text>
</comment>
<sequence length="578" mass="63623">MDETCKEDNVAENDMDYDFNTPPPWYLSIALGVQHFLTMCAGNAITTIIVSNYLCLQDHSFIKSELISSSFLVMGISSFLQTILGCKLPIIQGASFVCVLPSISLLTSPEIKSCNGSENIQMQKMSISSTAPEAVALFKIRLLNGAIMISSLIEIFMAVSGLLQLLTKLISPLSLAAIFTVLSLNLSENLLQMIAEQWAIGIMGMVLSVVLIVMLSQVTLPIPFSKSNGQWQFKRFKIFQMCPIVMALGILWILCGILTMSGVFSTNPKGWGYSARTDTKFQAIYDAKIVKFPYPCQWGTPLLLPSAIIGVVTAIILSIIESVGDYMITADVCKAPNMPQFAINRGIFIEGIGVFLSGFLGSITLPTSYSGNIGVMKITKAGNIRITQVSSAIMILCGIFPIFGAIFISIPNPVVGGVLFIVCLFLMGCGINNFQYIDFLSTRNIIIYGFSVSFGLYFPAWCTSNIKLISVGYKPLDEIIHILLTIHLFIVAVSSIFLDNVLPGNFYGNKCIHLTENGSKSVENCNKSHSELEKSLAFDFIYLRWVALKFPCLQILPLFPAYRNLREEQVLDLEDSRL</sequence>
<evidence type="ECO:0000256" key="5">
    <source>
        <dbReference type="ARBA" id="ARBA00023136"/>
    </source>
</evidence>
<evidence type="ECO:0000256" key="3">
    <source>
        <dbReference type="ARBA" id="ARBA00022692"/>
    </source>
</evidence>
<dbReference type="Pfam" id="PF00860">
    <property type="entry name" value="Xan_ur_permease"/>
    <property type="match status" value="1"/>
</dbReference>
<proteinExistence type="evidence at transcript level"/>
<evidence type="ECO:0000313" key="7">
    <source>
        <dbReference type="EMBL" id="AKN21561.1"/>
    </source>
</evidence>
<keyword evidence="3 6" id="KW-0812">Transmembrane</keyword>
<keyword evidence="4 6" id="KW-1133">Transmembrane helix</keyword>
<feature type="transmembrane region" description="Helical" evidence="6">
    <location>
        <begin position="298"/>
        <end position="320"/>
    </location>
</feature>
<reference evidence="7" key="1">
    <citation type="journal article" date="2015" name="Elife">
        <title>Stem cells and fluid flow drive cyst formation in an invertebrate excretory organ.</title>
        <authorList>
            <person name="Thi-Kim Vu H."/>
            <person name="Rink J.C."/>
            <person name="McKinney S.A."/>
            <person name="McClain M."/>
            <person name="Lakshmanaperumal N."/>
            <person name="Alexander R."/>
            <person name="Sanchez Alvarado A."/>
        </authorList>
    </citation>
    <scope>NUCLEOTIDE SEQUENCE</scope>
</reference>
<evidence type="ECO:0000256" key="4">
    <source>
        <dbReference type="ARBA" id="ARBA00022989"/>
    </source>
</evidence>
<evidence type="ECO:0000256" key="6">
    <source>
        <dbReference type="SAM" id="Phobius"/>
    </source>
</evidence>
<dbReference type="GO" id="GO:0016020">
    <property type="term" value="C:membrane"/>
    <property type="evidence" value="ECO:0007669"/>
    <property type="project" value="UniProtKB-SubCell"/>
</dbReference>
<evidence type="ECO:0000256" key="1">
    <source>
        <dbReference type="ARBA" id="ARBA00004141"/>
    </source>
</evidence>
<feature type="transmembrane region" description="Helical" evidence="6">
    <location>
        <begin position="346"/>
        <end position="365"/>
    </location>
</feature>
<protein>
    <submittedName>
        <fullName evidence="7">Slc23a-2</fullName>
    </submittedName>
</protein>
<dbReference type="EMBL" id="KT163611">
    <property type="protein sequence ID" value="AKN21561.1"/>
    <property type="molecule type" value="mRNA"/>
</dbReference>
<feature type="transmembrane region" description="Helical" evidence="6">
    <location>
        <begin position="142"/>
        <end position="163"/>
    </location>
</feature>
<dbReference type="PANTHER" id="PTHR11119">
    <property type="entry name" value="XANTHINE-URACIL / VITAMIN C PERMEASE FAMILY MEMBER"/>
    <property type="match status" value="1"/>
</dbReference>
<organism evidence="7">
    <name type="scientific">Schmidtea mediterranea</name>
    <name type="common">Freshwater planarian flatworm</name>
    <dbReference type="NCBI Taxonomy" id="79327"/>
    <lineage>
        <taxon>Eukaryota</taxon>
        <taxon>Metazoa</taxon>
        <taxon>Spiralia</taxon>
        <taxon>Lophotrochozoa</taxon>
        <taxon>Platyhelminthes</taxon>
        <taxon>Rhabditophora</taxon>
        <taxon>Seriata</taxon>
        <taxon>Tricladida</taxon>
        <taxon>Continenticola</taxon>
        <taxon>Geoplanoidea</taxon>
        <taxon>Dugesiidae</taxon>
        <taxon>Schmidtea</taxon>
    </lineage>
</organism>
<accession>A0A0H3YJ48</accession>
<feature type="transmembrane region" description="Helical" evidence="6">
    <location>
        <begin position="479"/>
        <end position="498"/>
    </location>
</feature>
<feature type="transmembrane region" description="Helical" evidence="6">
    <location>
        <begin position="238"/>
        <end position="264"/>
    </location>
</feature>
<feature type="transmembrane region" description="Helical" evidence="6">
    <location>
        <begin position="414"/>
        <end position="434"/>
    </location>
</feature>
<evidence type="ECO:0000256" key="2">
    <source>
        <dbReference type="ARBA" id="ARBA00008821"/>
    </source>
</evidence>
<comment type="subcellular location">
    <subcellularLocation>
        <location evidence="1">Membrane</location>
        <topology evidence="1">Multi-pass membrane protein</topology>
    </subcellularLocation>
</comment>
<feature type="transmembrane region" description="Helical" evidence="6">
    <location>
        <begin position="386"/>
        <end position="408"/>
    </location>
</feature>
<gene>
    <name evidence="7" type="primary">slc23a-2</name>
</gene>
<dbReference type="InterPro" id="IPR006043">
    <property type="entry name" value="NCS2"/>
</dbReference>
<feature type="transmembrane region" description="Helical" evidence="6">
    <location>
        <begin position="25"/>
        <end position="54"/>
    </location>
</feature>
<dbReference type="GO" id="GO:0022857">
    <property type="term" value="F:transmembrane transporter activity"/>
    <property type="evidence" value="ECO:0007669"/>
    <property type="project" value="InterPro"/>
</dbReference>
<dbReference type="AlphaFoldDB" id="A0A0H3YJ48"/>
<keyword evidence="5 6" id="KW-0472">Membrane</keyword>
<feature type="transmembrane region" description="Helical" evidence="6">
    <location>
        <begin position="169"/>
        <end position="186"/>
    </location>
</feature>